<sequence length="431" mass="49447">MQSAGLGSLATAQTCKDDFKRDPYLAGSNYVAYPGPKGSLTPAPKGYEPVYLSHYGRHGSRYHIGTVYTNTYALLQRADSANVLTEKGKTLMQQVKMLKDEADGRDGELTELGALQHRQIAGRMYRNFPEIFGKKTHIDAKSTIIIRCILSMENALLQLKGMNPQLEITHDASHHDMYYMNQNADDVYKYKKAAMDSVGTAFEKSHTHPERLMKELFSSDTYWRDSINANSLMHNIYKLAMNVQSSEIRHKLNMTGYFTQQELYDLWQTKNAFWYLTYGPSSYSRGLQPYSQRNLLGKIISEADSCLMLDNCGATLRYGHDTMVMPLTCLLELDDTNRDILDLSTLAEQEWCDYRIFPMACNLQFIFYRSKGAKAGTSDKDSRSKDILVKVLRNENEARLPVATDTWPYYRWSDVKAYYLKKLNDFKKVVY</sequence>
<keyword evidence="2" id="KW-1185">Reference proteome</keyword>
<gene>
    <name evidence="1" type="ORF">E5358_03945</name>
</gene>
<accession>A0AC61QS00</accession>
<reference evidence="1" key="1">
    <citation type="submission" date="2019-04" db="EMBL/GenBank/DDBJ databases">
        <title>Microbes associate with the intestines of laboratory mice.</title>
        <authorList>
            <person name="Navarre W."/>
            <person name="Wong E."/>
            <person name="Huang K."/>
            <person name="Tropini C."/>
            <person name="Ng K."/>
            <person name="Yu B."/>
        </authorList>
    </citation>
    <scope>NUCLEOTIDE SEQUENCE</scope>
    <source>
        <strain evidence="1">NM73_A23</strain>
    </source>
</reference>
<evidence type="ECO:0000313" key="1">
    <source>
        <dbReference type="EMBL" id="TGX83211.1"/>
    </source>
</evidence>
<evidence type="ECO:0000313" key="2">
    <source>
        <dbReference type="Proteomes" id="UP000308886"/>
    </source>
</evidence>
<comment type="caution">
    <text evidence="1">The sequence shown here is derived from an EMBL/GenBank/DDBJ whole genome shotgun (WGS) entry which is preliminary data.</text>
</comment>
<dbReference type="EMBL" id="SRZC01000005">
    <property type="protein sequence ID" value="TGX83211.1"/>
    <property type="molecule type" value="Genomic_DNA"/>
</dbReference>
<protein>
    <submittedName>
        <fullName evidence="1">Histidine-type phosphatase</fullName>
    </submittedName>
</protein>
<organism evidence="1 2">
    <name type="scientific">Palleniella muris</name>
    <dbReference type="NCBI Taxonomy" id="3038145"/>
    <lineage>
        <taxon>Bacteria</taxon>
        <taxon>Pseudomonadati</taxon>
        <taxon>Bacteroidota</taxon>
        <taxon>Bacteroidia</taxon>
        <taxon>Bacteroidales</taxon>
        <taxon>Prevotellaceae</taxon>
        <taxon>Palleniella</taxon>
    </lineage>
</organism>
<proteinExistence type="predicted"/>
<dbReference type="Proteomes" id="UP000308886">
    <property type="component" value="Unassembled WGS sequence"/>
</dbReference>
<name>A0AC61QS00_9BACT</name>